<comment type="caution">
    <text evidence="2">The sequence shown here is derived from an EMBL/GenBank/DDBJ whole genome shotgun (WGS) entry which is preliminary data.</text>
</comment>
<gene>
    <name evidence="2" type="ORF">FWILDA_LOCUS4048</name>
</gene>
<proteinExistence type="predicted"/>
<accession>A0A9W4SJL6</accession>
<sequence>MEGPQYRLVYFAQIDITYPFFPVLDYEWNPDYISVNVNSPVVRTSNNFQIKIMKITSSSSKNQEQHSQSYVTVATKSFRFVDSCILFSTNPQAHRMRDFGNWKERSRRNRGHDELSIPRHFIPSDSVTSDTQRLNK</sequence>
<protein>
    <submittedName>
        <fullName evidence="2">918_t:CDS:1</fullName>
    </submittedName>
</protein>
<evidence type="ECO:0000313" key="3">
    <source>
        <dbReference type="Proteomes" id="UP001153678"/>
    </source>
</evidence>
<dbReference type="EMBL" id="CAMKVN010000577">
    <property type="protein sequence ID" value="CAI2169374.1"/>
    <property type="molecule type" value="Genomic_DNA"/>
</dbReference>
<name>A0A9W4SJL6_9GLOM</name>
<evidence type="ECO:0000256" key="1">
    <source>
        <dbReference type="SAM" id="MobiDB-lite"/>
    </source>
</evidence>
<organism evidence="2 3">
    <name type="scientific">Funneliformis geosporum</name>
    <dbReference type="NCBI Taxonomy" id="1117311"/>
    <lineage>
        <taxon>Eukaryota</taxon>
        <taxon>Fungi</taxon>
        <taxon>Fungi incertae sedis</taxon>
        <taxon>Mucoromycota</taxon>
        <taxon>Glomeromycotina</taxon>
        <taxon>Glomeromycetes</taxon>
        <taxon>Glomerales</taxon>
        <taxon>Glomeraceae</taxon>
        <taxon>Funneliformis</taxon>
    </lineage>
</organism>
<evidence type="ECO:0000313" key="2">
    <source>
        <dbReference type="EMBL" id="CAI2169374.1"/>
    </source>
</evidence>
<reference evidence="2" key="1">
    <citation type="submission" date="2022-08" db="EMBL/GenBank/DDBJ databases">
        <authorList>
            <person name="Kallberg Y."/>
            <person name="Tangrot J."/>
            <person name="Rosling A."/>
        </authorList>
    </citation>
    <scope>NUCLEOTIDE SEQUENCE</scope>
    <source>
        <strain evidence="2">Wild A</strain>
    </source>
</reference>
<dbReference type="Proteomes" id="UP001153678">
    <property type="component" value="Unassembled WGS sequence"/>
</dbReference>
<dbReference type="AlphaFoldDB" id="A0A9W4SJL6"/>
<feature type="region of interest" description="Disordered" evidence="1">
    <location>
        <begin position="104"/>
        <end position="136"/>
    </location>
</feature>
<feature type="compositionally biased region" description="Polar residues" evidence="1">
    <location>
        <begin position="125"/>
        <end position="136"/>
    </location>
</feature>
<keyword evidence="3" id="KW-1185">Reference proteome</keyword>